<sequence length="144" mass="15929">MSKASPGICCHIVYIDYPSCGRGVRSMDCKKDCLGEDMGLPLLNLTTVAKATNEFSSSNKLEEGGFGPLYKGTLIGGKEIAVKRPSKDSGQGLREFKNEVMLISGLQHRNLVKLLGCCIQEDENILIYEYMTNRSRTSLQYNQV</sequence>
<protein>
    <recommendedName>
        <fullName evidence="1">non-specific serine/threonine protein kinase</fullName>
        <ecNumber evidence="1">2.7.11.1</ecNumber>
    </recommendedName>
</protein>
<dbReference type="PANTHER" id="PTHR27002:SF1003">
    <property type="entry name" value="PROTEIN KINASE DOMAIN-CONTAINING PROTEIN"/>
    <property type="match status" value="1"/>
</dbReference>
<comment type="catalytic activity">
    <reaction evidence="11">
        <text>L-seryl-[protein] + ATP = O-phospho-L-seryl-[protein] + ADP + H(+)</text>
        <dbReference type="Rhea" id="RHEA:17989"/>
        <dbReference type="Rhea" id="RHEA-COMP:9863"/>
        <dbReference type="Rhea" id="RHEA-COMP:11604"/>
        <dbReference type="ChEBI" id="CHEBI:15378"/>
        <dbReference type="ChEBI" id="CHEBI:29999"/>
        <dbReference type="ChEBI" id="CHEBI:30616"/>
        <dbReference type="ChEBI" id="CHEBI:83421"/>
        <dbReference type="ChEBI" id="CHEBI:456216"/>
        <dbReference type="EC" id="2.7.11.1"/>
    </reaction>
</comment>
<keyword evidence="14" id="KW-1185">Reference proteome</keyword>
<dbReference type="GO" id="GO:0005524">
    <property type="term" value="F:ATP binding"/>
    <property type="evidence" value="ECO:0007669"/>
    <property type="project" value="UniProtKB-KW"/>
</dbReference>
<dbReference type="Proteomes" id="UP001054821">
    <property type="component" value="Chromosome 2"/>
</dbReference>
<keyword evidence="8" id="KW-1015">Disulfide bond</keyword>
<comment type="caution">
    <text evidence="13">The sequence shown here is derived from an EMBL/GenBank/DDBJ whole genome shotgun (WGS) entry which is preliminary data.</text>
</comment>
<dbReference type="InterPro" id="IPR000719">
    <property type="entry name" value="Prot_kinase_dom"/>
</dbReference>
<evidence type="ECO:0000256" key="9">
    <source>
        <dbReference type="ARBA" id="ARBA00023180"/>
    </source>
</evidence>
<evidence type="ECO:0000256" key="6">
    <source>
        <dbReference type="ARBA" id="ARBA00022777"/>
    </source>
</evidence>
<evidence type="ECO:0000256" key="4">
    <source>
        <dbReference type="ARBA" id="ARBA00022729"/>
    </source>
</evidence>
<dbReference type="GO" id="GO:0005886">
    <property type="term" value="C:plasma membrane"/>
    <property type="evidence" value="ECO:0007669"/>
    <property type="project" value="TreeGrafter"/>
</dbReference>
<dbReference type="GO" id="GO:0004674">
    <property type="term" value="F:protein serine/threonine kinase activity"/>
    <property type="evidence" value="ECO:0007669"/>
    <property type="project" value="UniProtKB-KW"/>
</dbReference>
<evidence type="ECO:0000256" key="11">
    <source>
        <dbReference type="ARBA" id="ARBA00048679"/>
    </source>
</evidence>
<name>A0AAD4WJ85_PRUDU</name>
<keyword evidence="5" id="KW-0547">Nucleotide-binding</keyword>
<dbReference type="EMBL" id="JAJFAZ020000002">
    <property type="protein sequence ID" value="KAI5343654.1"/>
    <property type="molecule type" value="Genomic_DNA"/>
</dbReference>
<keyword evidence="7" id="KW-0067">ATP-binding</keyword>
<keyword evidence="9" id="KW-0325">Glycoprotein</keyword>
<dbReference type="Pfam" id="PF07714">
    <property type="entry name" value="PK_Tyr_Ser-Thr"/>
    <property type="match status" value="1"/>
</dbReference>
<dbReference type="AlphaFoldDB" id="A0AAD4WJ85"/>
<evidence type="ECO:0000256" key="3">
    <source>
        <dbReference type="ARBA" id="ARBA00022679"/>
    </source>
</evidence>
<dbReference type="FunFam" id="3.30.200.20:FF:000195">
    <property type="entry name" value="G-type lectin S-receptor-like serine/threonine-protein kinase"/>
    <property type="match status" value="1"/>
</dbReference>
<evidence type="ECO:0000256" key="7">
    <source>
        <dbReference type="ARBA" id="ARBA00022840"/>
    </source>
</evidence>
<proteinExistence type="predicted"/>
<comment type="catalytic activity">
    <reaction evidence="10">
        <text>L-threonyl-[protein] + ATP = O-phospho-L-threonyl-[protein] + ADP + H(+)</text>
        <dbReference type="Rhea" id="RHEA:46608"/>
        <dbReference type="Rhea" id="RHEA-COMP:11060"/>
        <dbReference type="Rhea" id="RHEA-COMP:11605"/>
        <dbReference type="ChEBI" id="CHEBI:15378"/>
        <dbReference type="ChEBI" id="CHEBI:30013"/>
        <dbReference type="ChEBI" id="CHEBI:30616"/>
        <dbReference type="ChEBI" id="CHEBI:61977"/>
        <dbReference type="ChEBI" id="CHEBI:456216"/>
        <dbReference type="EC" id="2.7.11.1"/>
    </reaction>
</comment>
<evidence type="ECO:0000313" key="14">
    <source>
        <dbReference type="Proteomes" id="UP001054821"/>
    </source>
</evidence>
<evidence type="ECO:0000256" key="2">
    <source>
        <dbReference type="ARBA" id="ARBA00022527"/>
    </source>
</evidence>
<evidence type="ECO:0000256" key="10">
    <source>
        <dbReference type="ARBA" id="ARBA00047899"/>
    </source>
</evidence>
<evidence type="ECO:0000256" key="1">
    <source>
        <dbReference type="ARBA" id="ARBA00012513"/>
    </source>
</evidence>
<keyword evidence="6" id="KW-0418">Kinase</keyword>
<organism evidence="13 14">
    <name type="scientific">Prunus dulcis</name>
    <name type="common">Almond</name>
    <name type="synonym">Amygdalus dulcis</name>
    <dbReference type="NCBI Taxonomy" id="3755"/>
    <lineage>
        <taxon>Eukaryota</taxon>
        <taxon>Viridiplantae</taxon>
        <taxon>Streptophyta</taxon>
        <taxon>Embryophyta</taxon>
        <taxon>Tracheophyta</taxon>
        <taxon>Spermatophyta</taxon>
        <taxon>Magnoliopsida</taxon>
        <taxon>eudicotyledons</taxon>
        <taxon>Gunneridae</taxon>
        <taxon>Pentapetalae</taxon>
        <taxon>rosids</taxon>
        <taxon>fabids</taxon>
        <taxon>Rosales</taxon>
        <taxon>Rosaceae</taxon>
        <taxon>Amygdaloideae</taxon>
        <taxon>Amygdaleae</taxon>
        <taxon>Prunus</taxon>
    </lineage>
</organism>
<dbReference type="SUPFAM" id="SSF56112">
    <property type="entry name" value="Protein kinase-like (PK-like)"/>
    <property type="match status" value="1"/>
</dbReference>
<dbReference type="InterPro" id="IPR011009">
    <property type="entry name" value="Kinase-like_dom_sf"/>
</dbReference>
<dbReference type="InterPro" id="IPR001245">
    <property type="entry name" value="Ser-Thr/Tyr_kinase_cat_dom"/>
</dbReference>
<evidence type="ECO:0000256" key="5">
    <source>
        <dbReference type="ARBA" id="ARBA00022741"/>
    </source>
</evidence>
<gene>
    <name evidence="13" type="ORF">L3X38_011530</name>
</gene>
<feature type="domain" description="Protein kinase" evidence="12">
    <location>
        <begin position="55"/>
        <end position="144"/>
    </location>
</feature>
<accession>A0AAD4WJ85</accession>
<evidence type="ECO:0000313" key="13">
    <source>
        <dbReference type="EMBL" id="KAI5343654.1"/>
    </source>
</evidence>
<evidence type="ECO:0000256" key="8">
    <source>
        <dbReference type="ARBA" id="ARBA00023157"/>
    </source>
</evidence>
<reference evidence="13 14" key="1">
    <citation type="journal article" date="2022" name="G3 (Bethesda)">
        <title>Whole-genome sequence and methylome profiling of the almond [Prunus dulcis (Mill.) D.A. Webb] cultivar 'Nonpareil'.</title>
        <authorList>
            <person name="D'Amico-Willman K.M."/>
            <person name="Ouma W.Z."/>
            <person name="Meulia T."/>
            <person name="Sideli G.M."/>
            <person name="Gradziel T.M."/>
            <person name="Fresnedo-Ramirez J."/>
        </authorList>
    </citation>
    <scope>NUCLEOTIDE SEQUENCE [LARGE SCALE GENOMIC DNA]</scope>
    <source>
        <strain evidence="13">Clone GOH B32 T37-40</strain>
    </source>
</reference>
<evidence type="ECO:0000259" key="12">
    <source>
        <dbReference type="PROSITE" id="PS50011"/>
    </source>
</evidence>
<dbReference type="EC" id="2.7.11.1" evidence="1"/>
<dbReference type="PROSITE" id="PS50011">
    <property type="entry name" value="PROTEIN_KINASE_DOM"/>
    <property type="match status" value="1"/>
</dbReference>
<keyword evidence="2" id="KW-0723">Serine/threonine-protein kinase</keyword>
<dbReference type="PANTHER" id="PTHR27002">
    <property type="entry name" value="RECEPTOR-LIKE SERINE/THREONINE-PROTEIN KINASE SD1-8"/>
    <property type="match status" value="1"/>
</dbReference>
<keyword evidence="4" id="KW-0732">Signal</keyword>
<keyword evidence="3" id="KW-0808">Transferase</keyword>
<dbReference type="Gene3D" id="3.30.200.20">
    <property type="entry name" value="Phosphorylase Kinase, domain 1"/>
    <property type="match status" value="1"/>
</dbReference>